<evidence type="ECO:0000256" key="2">
    <source>
        <dbReference type="SAM" id="Phobius"/>
    </source>
</evidence>
<evidence type="ECO:0000256" key="1">
    <source>
        <dbReference type="SAM" id="MobiDB-lite"/>
    </source>
</evidence>
<organism evidence="4 5">
    <name type="scientific">Asanoa ferruginea</name>
    <dbReference type="NCBI Taxonomy" id="53367"/>
    <lineage>
        <taxon>Bacteria</taxon>
        <taxon>Bacillati</taxon>
        <taxon>Actinomycetota</taxon>
        <taxon>Actinomycetes</taxon>
        <taxon>Micromonosporales</taxon>
        <taxon>Micromonosporaceae</taxon>
        <taxon>Asanoa</taxon>
    </lineage>
</organism>
<evidence type="ECO:0000313" key="4">
    <source>
        <dbReference type="EMBL" id="REF96159.1"/>
    </source>
</evidence>
<feature type="transmembrane region" description="Helical" evidence="2">
    <location>
        <begin position="31"/>
        <end position="52"/>
    </location>
</feature>
<protein>
    <submittedName>
        <fullName evidence="4">TadE-like protein</fullName>
    </submittedName>
</protein>
<accession>A0A3D9ZH31</accession>
<keyword evidence="2" id="KW-0812">Transmembrane</keyword>
<dbReference type="EMBL" id="QUMQ01000001">
    <property type="protein sequence ID" value="REF96159.1"/>
    <property type="molecule type" value="Genomic_DNA"/>
</dbReference>
<dbReference type="Pfam" id="PF07811">
    <property type="entry name" value="TadE"/>
    <property type="match status" value="1"/>
</dbReference>
<keyword evidence="5" id="KW-1185">Reference proteome</keyword>
<feature type="region of interest" description="Disordered" evidence="1">
    <location>
        <begin position="1"/>
        <end position="27"/>
    </location>
</feature>
<proteinExistence type="predicted"/>
<comment type="caution">
    <text evidence="4">The sequence shown here is derived from an EMBL/GenBank/DDBJ whole genome shotgun (WGS) entry which is preliminary data.</text>
</comment>
<dbReference type="RefSeq" id="WP_170215790.1">
    <property type="nucleotide sequence ID" value="NZ_BONB01000022.1"/>
</dbReference>
<keyword evidence="2" id="KW-0472">Membrane</keyword>
<dbReference type="Proteomes" id="UP000256913">
    <property type="component" value="Unassembled WGS sequence"/>
</dbReference>
<gene>
    <name evidence="4" type="ORF">DFJ67_2128</name>
</gene>
<sequence length="152" mass="15368">MRHAVVAPGEAPAGHCGRPASASSRGRRDRGAAAVEAAFVFPILLMILFGIIDFGRMLNAQMNVTEAAQQGARIASFGDPPDQRIREIAGAEATITTIETCPVAASGGTAAVVGVSFPFEFVTPIGALADLLGAEGPSGTVTLTGSGVMPCS</sequence>
<dbReference type="InterPro" id="IPR012495">
    <property type="entry name" value="TadE-like_dom"/>
</dbReference>
<evidence type="ECO:0000259" key="3">
    <source>
        <dbReference type="Pfam" id="PF07811"/>
    </source>
</evidence>
<keyword evidence="2" id="KW-1133">Transmembrane helix</keyword>
<name>A0A3D9ZH31_9ACTN</name>
<reference evidence="4 5" key="1">
    <citation type="submission" date="2018-08" db="EMBL/GenBank/DDBJ databases">
        <title>Sequencing the genomes of 1000 actinobacteria strains.</title>
        <authorList>
            <person name="Klenk H.-P."/>
        </authorList>
    </citation>
    <scope>NUCLEOTIDE SEQUENCE [LARGE SCALE GENOMIC DNA]</scope>
    <source>
        <strain evidence="4 5">DSM 44099</strain>
    </source>
</reference>
<feature type="domain" description="TadE-like" evidence="3">
    <location>
        <begin position="31"/>
        <end position="73"/>
    </location>
</feature>
<dbReference type="AlphaFoldDB" id="A0A3D9ZH31"/>
<evidence type="ECO:0000313" key="5">
    <source>
        <dbReference type="Proteomes" id="UP000256913"/>
    </source>
</evidence>